<sequence length="239" mass="26279">MSALSIQDRINFIRGIDIIAPHGHGVVLVHADGQDSAVVAAGSGLAFADVINSTLFAQLAADKQYDRWNNTSAWLYYYKYVLETVGYVVQSFDLAGVSNANSFLTVDNLLLKLGEVYLSGAELALFTTMVESIKQARNESAIRLFDSYSKSSNKAHFQLGVASGHTQDSTVLKVGVYRYSTEQNIDIDSALFFKFGSQEVEFNAGNLAMVLNNSIYSDIRKEILEQLGPMAKLVKEIKL</sequence>
<proteinExistence type="predicted"/>
<organism evidence="1 2">
    <name type="scientific">Lentinus brumalis</name>
    <dbReference type="NCBI Taxonomy" id="2498619"/>
    <lineage>
        <taxon>Eukaryota</taxon>
        <taxon>Fungi</taxon>
        <taxon>Dikarya</taxon>
        <taxon>Basidiomycota</taxon>
        <taxon>Agaricomycotina</taxon>
        <taxon>Agaricomycetes</taxon>
        <taxon>Polyporales</taxon>
        <taxon>Polyporaceae</taxon>
        <taxon>Lentinus</taxon>
    </lineage>
</organism>
<keyword evidence="2" id="KW-1185">Reference proteome</keyword>
<gene>
    <name evidence="1" type="ORF">OH76DRAFT_1486847</name>
</gene>
<reference evidence="1 2" key="1">
    <citation type="journal article" date="2018" name="Biotechnol. Biofuels">
        <title>Integrative visual omics of the white-rot fungus Polyporus brumalis exposes the biotechnological potential of its oxidative enzymes for delignifying raw plant biomass.</title>
        <authorList>
            <person name="Miyauchi S."/>
            <person name="Rancon A."/>
            <person name="Drula E."/>
            <person name="Hage H."/>
            <person name="Chaduli D."/>
            <person name="Favel A."/>
            <person name="Grisel S."/>
            <person name="Henrissat B."/>
            <person name="Herpoel-Gimbert I."/>
            <person name="Ruiz-Duenas F.J."/>
            <person name="Chevret D."/>
            <person name="Hainaut M."/>
            <person name="Lin J."/>
            <person name="Wang M."/>
            <person name="Pangilinan J."/>
            <person name="Lipzen A."/>
            <person name="Lesage-Meessen L."/>
            <person name="Navarro D."/>
            <person name="Riley R."/>
            <person name="Grigoriev I.V."/>
            <person name="Zhou S."/>
            <person name="Raouche S."/>
            <person name="Rosso M.N."/>
        </authorList>
    </citation>
    <scope>NUCLEOTIDE SEQUENCE [LARGE SCALE GENOMIC DNA]</scope>
    <source>
        <strain evidence="1 2">BRFM 1820</strain>
    </source>
</reference>
<evidence type="ECO:0000313" key="1">
    <source>
        <dbReference type="EMBL" id="RDX44694.1"/>
    </source>
</evidence>
<dbReference type="EMBL" id="KZ857446">
    <property type="protein sequence ID" value="RDX44694.1"/>
    <property type="molecule type" value="Genomic_DNA"/>
</dbReference>
<accession>A0A371CWN1</accession>
<dbReference type="OrthoDB" id="5983317at2759"/>
<protein>
    <submittedName>
        <fullName evidence="1">Uncharacterized protein</fullName>
    </submittedName>
</protein>
<name>A0A371CWN1_9APHY</name>
<evidence type="ECO:0000313" key="2">
    <source>
        <dbReference type="Proteomes" id="UP000256964"/>
    </source>
</evidence>
<dbReference type="AlphaFoldDB" id="A0A371CWN1"/>
<dbReference type="Proteomes" id="UP000256964">
    <property type="component" value="Unassembled WGS sequence"/>
</dbReference>